<evidence type="ECO:0000313" key="3">
    <source>
        <dbReference type="Proteomes" id="UP000274578"/>
    </source>
</evidence>
<dbReference type="InterPro" id="IPR011579">
    <property type="entry name" value="ATPase_dom"/>
</dbReference>
<dbReference type="Gene3D" id="3.40.50.300">
    <property type="entry name" value="P-loop containing nucleotide triphosphate hydrolases"/>
    <property type="match status" value="1"/>
</dbReference>
<organism evidence="2 3">
    <name type="scientific">Segatella oris</name>
    <dbReference type="NCBI Taxonomy" id="28135"/>
    <lineage>
        <taxon>Bacteria</taxon>
        <taxon>Pseudomonadati</taxon>
        <taxon>Bacteroidota</taxon>
        <taxon>Bacteroidia</taxon>
        <taxon>Bacteroidales</taxon>
        <taxon>Prevotellaceae</taxon>
        <taxon>Segatella</taxon>
    </lineage>
</organism>
<dbReference type="GO" id="GO:0005524">
    <property type="term" value="F:ATP binding"/>
    <property type="evidence" value="ECO:0007669"/>
    <property type="project" value="InterPro"/>
</dbReference>
<evidence type="ECO:0000259" key="1">
    <source>
        <dbReference type="Pfam" id="PF01637"/>
    </source>
</evidence>
<dbReference type="Pfam" id="PF01637">
    <property type="entry name" value="ATPase_2"/>
    <property type="match status" value="1"/>
</dbReference>
<reference evidence="2 3" key="1">
    <citation type="submission" date="2018-12" db="EMBL/GenBank/DDBJ databases">
        <authorList>
            <consortium name="Pathogen Informatics"/>
        </authorList>
    </citation>
    <scope>NUCLEOTIDE SEQUENCE [LARGE SCALE GENOMIC DNA]</scope>
    <source>
        <strain evidence="2 3">NCTC13071</strain>
    </source>
</reference>
<sequence>MKTINNPFITYGYKGNRYFCDRENETKKLIEALQNDRNVTLISPRRVGKTGLIKHVFSQIERQDKHVKCFYIDIFATKNLEQMVQLMARNILGHLDSTPQAALKRLQEFFGSLRPTVSFDQLTGLPSVSLDIKPTEEAQTLKRIFDYMQQSKYRCYVAIDEFQQILSYNNQGIEATLRSYIQFLPNVYFIFAGSMQHLMEEMFTSANRPFFQSSQIMLLDNVPADKYLSFANGFFKSQKRSISEEVFSQLYHKVDGITWYVQTILNRAYQYAEASLTDDFFGQIVDELVCEQKPVYENYYASLTEMQANLIEAVAKEGCVAAPLAHQFIAKYGLKATSSVRTALKALVDRQFIYRKPEGYVVYDRFFGMWLSRL</sequence>
<dbReference type="SUPFAM" id="SSF52540">
    <property type="entry name" value="P-loop containing nucleoside triphosphate hydrolases"/>
    <property type="match status" value="1"/>
</dbReference>
<accession>A0A448L381</accession>
<dbReference type="PANTHER" id="PTHR34301:SF8">
    <property type="entry name" value="ATPASE DOMAIN-CONTAINING PROTEIN"/>
    <property type="match status" value="1"/>
</dbReference>
<gene>
    <name evidence="2" type="ORF">NCTC13071_00423</name>
</gene>
<dbReference type="InterPro" id="IPR027417">
    <property type="entry name" value="P-loop_NTPase"/>
</dbReference>
<dbReference type="RefSeq" id="WP_018919777.1">
    <property type="nucleotide sequence ID" value="NZ_LR134384.1"/>
</dbReference>
<dbReference type="Proteomes" id="UP000274578">
    <property type="component" value="Chromosome 1"/>
</dbReference>
<dbReference type="PANTHER" id="PTHR34301">
    <property type="entry name" value="DNA-BINDING PROTEIN-RELATED"/>
    <property type="match status" value="1"/>
</dbReference>
<evidence type="ECO:0000313" key="2">
    <source>
        <dbReference type="EMBL" id="VEH14446.1"/>
    </source>
</evidence>
<proteinExistence type="predicted"/>
<name>A0A448L381_9BACT</name>
<dbReference type="EMBL" id="LR134384">
    <property type="protein sequence ID" value="VEH14446.1"/>
    <property type="molecule type" value="Genomic_DNA"/>
</dbReference>
<protein>
    <submittedName>
        <fullName evidence="2">Predicted ATPase (AAA+ superfamily)</fullName>
    </submittedName>
</protein>
<dbReference type="AlphaFoldDB" id="A0A448L381"/>
<dbReference type="GeneID" id="85011335"/>
<dbReference type="KEGG" id="poc:NCTC13071_00423"/>
<feature type="domain" description="ATPase" evidence="1">
    <location>
        <begin position="19"/>
        <end position="262"/>
    </location>
</feature>